<dbReference type="InterPro" id="IPR003123">
    <property type="entry name" value="VPS9"/>
</dbReference>
<evidence type="ECO:0000256" key="2">
    <source>
        <dbReference type="ARBA" id="ARBA00023002"/>
    </source>
</evidence>
<reference evidence="6 7" key="1">
    <citation type="submission" date="2016-05" db="EMBL/GenBank/DDBJ databases">
        <title>Nuclear genome of Blastocystis sp. subtype 1 NandII.</title>
        <authorList>
            <person name="Gentekaki E."/>
            <person name="Curtis B."/>
            <person name="Stairs C."/>
            <person name="Eme L."/>
            <person name="Herman E."/>
            <person name="Klimes V."/>
            <person name="Arias M.C."/>
            <person name="Elias M."/>
            <person name="Hilliou F."/>
            <person name="Klute M."/>
            <person name="Malik S.-B."/>
            <person name="Pightling A."/>
            <person name="Rachubinski R."/>
            <person name="Salas D."/>
            <person name="Schlacht A."/>
            <person name="Suga H."/>
            <person name="Archibald J."/>
            <person name="Ball S.G."/>
            <person name="Clark G."/>
            <person name="Dacks J."/>
            <person name="Van Der Giezen M."/>
            <person name="Tsaousis A."/>
            <person name="Roger A."/>
        </authorList>
    </citation>
    <scope>NUCLEOTIDE SEQUENCE [LARGE SCALE GENOMIC DNA]</scope>
    <source>
        <strain evidence="7">ATCC 50177 / NandII</strain>
    </source>
</reference>
<dbReference type="Proteomes" id="UP000078348">
    <property type="component" value="Unassembled WGS sequence"/>
</dbReference>
<feature type="compositionally biased region" description="Low complexity" evidence="4">
    <location>
        <begin position="1021"/>
        <end position="1035"/>
    </location>
</feature>
<dbReference type="Gene3D" id="1.20.1050.80">
    <property type="entry name" value="VPS9 domain"/>
    <property type="match status" value="1"/>
</dbReference>
<feature type="region of interest" description="Disordered" evidence="4">
    <location>
        <begin position="1082"/>
        <end position="1119"/>
    </location>
</feature>
<dbReference type="SUPFAM" id="SSF48179">
    <property type="entry name" value="6-phosphogluconate dehydrogenase C-terminal domain-like"/>
    <property type="match status" value="1"/>
</dbReference>
<dbReference type="AlphaFoldDB" id="A0A196SCN5"/>
<dbReference type="Pfam" id="PF03721">
    <property type="entry name" value="UDPG_MGDP_dh_N"/>
    <property type="match status" value="1"/>
</dbReference>
<dbReference type="Pfam" id="PF03720">
    <property type="entry name" value="UDPG_MGDP_dh_C"/>
    <property type="match status" value="1"/>
</dbReference>
<feature type="region of interest" description="Disordered" evidence="4">
    <location>
        <begin position="1148"/>
        <end position="1206"/>
    </location>
</feature>
<dbReference type="InterPro" id="IPR028359">
    <property type="entry name" value="UDP_ManNAc/GlcNAc_DH"/>
</dbReference>
<accession>A0A196SCN5</accession>
<feature type="domain" description="VPS9" evidence="5">
    <location>
        <begin position="719"/>
        <end position="877"/>
    </location>
</feature>
<dbReference type="InterPro" id="IPR036220">
    <property type="entry name" value="UDP-Glc/GDP-Man_DH_C_sf"/>
</dbReference>
<dbReference type="STRING" id="478820.A0A196SCN5"/>
<evidence type="ECO:0000313" key="7">
    <source>
        <dbReference type="Proteomes" id="UP000078348"/>
    </source>
</evidence>
<dbReference type="SUPFAM" id="SSF109993">
    <property type="entry name" value="VPS9 domain"/>
    <property type="match status" value="1"/>
</dbReference>
<dbReference type="InterPro" id="IPR014026">
    <property type="entry name" value="UDP-Glc/GDP-Man_DH_dimer"/>
</dbReference>
<dbReference type="Pfam" id="PF00984">
    <property type="entry name" value="UDPG_MGDP_dh"/>
    <property type="match status" value="1"/>
</dbReference>
<dbReference type="SUPFAM" id="SSF52413">
    <property type="entry name" value="UDP-glucose/GDP-mannose dehydrogenase C-terminal domain"/>
    <property type="match status" value="1"/>
</dbReference>
<dbReference type="SUPFAM" id="SSF51735">
    <property type="entry name" value="NAD(P)-binding Rossmann-fold domains"/>
    <property type="match status" value="1"/>
</dbReference>
<feature type="compositionally biased region" description="Basic and acidic residues" evidence="4">
    <location>
        <begin position="1148"/>
        <end position="1196"/>
    </location>
</feature>
<feature type="compositionally biased region" description="Low complexity" evidence="4">
    <location>
        <begin position="999"/>
        <end position="1010"/>
    </location>
</feature>
<dbReference type="GO" id="GO:0051287">
    <property type="term" value="F:NAD binding"/>
    <property type="evidence" value="ECO:0007669"/>
    <property type="project" value="InterPro"/>
</dbReference>
<dbReference type="InterPro" id="IPR017476">
    <property type="entry name" value="UDP-Glc/GDP-Man"/>
</dbReference>
<proteinExistence type="inferred from homology"/>
<dbReference type="Pfam" id="PF02204">
    <property type="entry name" value="VPS9"/>
    <property type="match status" value="1"/>
</dbReference>
<dbReference type="InterPro" id="IPR037191">
    <property type="entry name" value="VPS9_dom_sf"/>
</dbReference>
<dbReference type="PANTHER" id="PTHR43491:SF2">
    <property type="entry name" value="UDP-N-ACETYL-D-MANNOSAMINE DEHYDROGENASE"/>
    <property type="match status" value="1"/>
</dbReference>
<keyword evidence="7" id="KW-1185">Reference proteome</keyword>
<dbReference type="InterPro" id="IPR008927">
    <property type="entry name" value="6-PGluconate_DH-like_C_sf"/>
</dbReference>
<dbReference type="GO" id="GO:0016616">
    <property type="term" value="F:oxidoreductase activity, acting on the CH-OH group of donors, NAD or NADP as acceptor"/>
    <property type="evidence" value="ECO:0007669"/>
    <property type="project" value="InterPro"/>
</dbReference>
<dbReference type="Gene3D" id="3.40.50.720">
    <property type="entry name" value="NAD(P)-binding Rossmann-like Domain"/>
    <property type="match status" value="2"/>
</dbReference>
<dbReference type="GO" id="GO:0000271">
    <property type="term" value="P:polysaccharide biosynthetic process"/>
    <property type="evidence" value="ECO:0007669"/>
    <property type="project" value="InterPro"/>
</dbReference>
<gene>
    <name evidence="6" type="ORF">AV274_3514</name>
</gene>
<keyword evidence="3" id="KW-0520">NAD</keyword>
<comment type="similarity">
    <text evidence="1">Belongs to the UDP-glucose/GDP-mannose dehydrogenase family.</text>
</comment>
<evidence type="ECO:0000313" key="6">
    <source>
        <dbReference type="EMBL" id="OAO14810.1"/>
    </source>
</evidence>
<evidence type="ECO:0000256" key="1">
    <source>
        <dbReference type="ARBA" id="ARBA00006601"/>
    </source>
</evidence>
<dbReference type="PIRSF" id="PIRSF000124">
    <property type="entry name" value="UDPglc_GDPman_dh"/>
    <property type="match status" value="1"/>
</dbReference>
<dbReference type="InterPro" id="IPR014027">
    <property type="entry name" value="UDP-Glc/GDP-Man_DH_C"/>
</dbReference>
<name>A0A196SCN5_BLAHN</name>
<evidence type="ECO:0000256" key="4">
    <source>
        <dbReference type="SAM" id="MobiDB-lite"/>
    </source>
</evidence>
<protein>
    <submittedName>
        <fullName evidence="6">UDP-N-acetyl-D-galactosamine dehydrogenase</fullName>
    </submittedName>
</protein>
<dbReference type="InterPro" id="IPR001732">
    <property type="entry name" value="UDP-Glc/GDP-Man_DH_N"/>
</dbReference>
<dbReference type="PIRSF" id="PIRSF500136">
    <property type="entry name" value="UDP_ManNAc_DH"/>
    <property type="match status" value="1"/>
</dbReference>
<dbReference type="GO" id="GO:0016628">
    <property type="term" value="F:oxidoreductase activity, acting on the CH-CH group of donors, NAD or NADP as acceptor"/>
    <property type="evidence" value="ECO:0007669"/>
    <property type="project" value="InterPro"/>
</dbReference>
<sequence length="1250" mass="141109">MNSSELVICVVGLGYVGIPMAVAFAEKGVKVIGFDISKPKVDAYKNGEDPTQEVGSERITKVLSNNSLIVTSELEEIRSANFYIVAVPTPVNEDRSPDVRPVEGASEVVGKVISKGDYVVFESTVYPGLTEELCIPIIEKFSGLKYKEEWKLGYSPERINPGDKVHTFKTIKKIVSGCDAESLDKIAKVYEMVVEPGVYRATSIAVAEAAKVIENSQRDINIAFMNELAIIFDKMGIDTNDVLDAAGTKWNFLHFHPGLVGGHCIGVDPYYLTYRAQNLGYTSLVIQNGRLLNDSMGTWIATKTVKLMVQCGLVVKGARVCVMGITFKENCSDTRNSKVHDIINELKEYGIDVVSCDPRAPPNEVKRFYGITLTPFNEIRDCDAVVLAVAHKEYRALTGSELHALFKQQNEKKLVYDVKAIIDRDSIPEDMAFLHKRVMIRILDLYNFGDESIITNPMFKAIFSSVPVVMLWIDYMQRIKEIGKTKMLILAIPIASSLTTDHFSLSFVQTHILSESTIYKDEYMTFSGKTATITPKFVQTKLDKWNGIGFSEERHCRILYNDIINVDGDSEFRILLLDKPLEGNFYPLQVIPQSNVLFHSGHISGRRGFPISRIEVFEYFVGPDAANDIMSDDRRLSSFHFFNNNYVMNGTDNSIRDAMVKIKSWILLDYSKVREELSHSSQFYASSLMVQLFIRRVVEMALIEGCYAKIMQNLIENAMLEEIQLQCVLSAIQKNGGLHPKDVCLDPLCFYPDLIARAAGVLKRMSDEHSVLGKLNVIWKTLKSLSIEIKERVMLRRSLVYEVTGDDQLPLLILVITQSGLVNIIAQMRFITNFDFMHCRNNELEWHFHPRLIRSYCYASFATAIDFLKQFKVRRTQPASLASFHLNRPTHQRGASDFGLKGWTQGDQSIFNDLLTQSSLEQLSRELVVRRPSAVSVSTPRSVMTHVVKKTEPQYWWSDELETRLQRVERSTFDLSLSQSTSASLQNSLSRDNALAEFSPSDVSDSSLDDFTGLAEPSGPATSTSGASSSTSDTTQTARHLRWLGCCCDEACAEMKAPGEVSYMPVPQPGRQKEEMVIHFDEPSQPPPVVVPRKSMEKEPTPMQRQTFPLPSPVKTETEQRASYDDHFWRNYLFRVFQLVDNYKRTMEEEKKETPKPVAPVEKKSSEVEEKSTEEKPAEKEEQPAEEKKEPEEKKQPTLISTIPDEVNTVDDIYDFSDISDIEKEVGDVDIGNVSDDDLSDIEARILSEF</sequence>
<dbReference type="InterPro" id="IPR036291">
    <property type="entry name" value="NAD(P)-bd_dom_sf"/>
</dbReference>
<evidence type="ECO:0000259" key="5">
    <source>
        <dbReference type="PROSITE" id="PS51205"/>
    </source>
</evidence>
<feature type="region of interest" description="Disordered" evidence="4">
    <location>
        <begin position="998"/>
        <end position="1035"/>
    </location>
</feature>
<dbReference type="SMART" id="SM00984">
    <property type="entry name" value="UDPG_MGDP_dh_C"/>
    <property type="match status" value="1"/>
</dbReference>
<evidence type="ECO:0000256" key="3">
    <source>
        <dbReference type="ARBA" id="ARBA00023027"/>
    </source>
</evidence>
<keyword evidence="2" id="KW-0560">Oxidoreductase</keyword>
<dbReference type="PANTHER" id="PTHR43491">
    <property type="entry name" value="UDP-N-ACETYL-D-MANNOSAMINE DEHYDROGENASE"/>
    <property type="match status" value="1"/>
</dbReference>
<comment type="caution">
    <text evidence="6">The sequence shown here is derived from an EMBL/GenBank/DDBJ whole genome shotgun (WGS) entry which is preliminary data.</text>
</comment>
<dbReference type="OrthoDB" id="5059218at2759"/>
<organism evidence="6 7">
    <name type="scientific">Blastocystis sp. subtype 1 (strain ATCC 50177 / NandII)</name>
    <dbReference type="NCBI Taxonomy" id="478820"/>
    <lineage>
        <taxon>Eukaryota</taxon>
        <taxon>Sar</taxon>
        <taxon>Stramenopiles</taxon>
        <taxon>Bigyra</taxon>
        <taxon>Opalozoa</taxon>
        <taxon>Opalinata</taxon>
        <taxon>Blastocystidae</taxon>
        <taxon>Blastocystis</taxon>
    </lineage>
</organism>
<dbReference type="NCBIfam" id="TIGR03026">
    <property type="entry name" value="NDP-sugDHase"/>
    <property type="match status" value="1"/>
</dbReference>
<dbReference type="PROSITE" id="PS51205">
    <property type="entry name" value="VPS9"/>
    <property type="match status" value="1"/>
</dbReference>
<dbReference type="EMBL" id="LXWW01000210">
    <property type="protein sequence ID" value="OAO14810.1"/>
    <property type="molecule type" value="Genomic_DNA"/>
</dbReference>